<dbReference type="EMBL" id="JACAQD010000050">
    <property type="protein sequence ID" value="NWC36944.1"/>
    <property type="molecule type" value="Genomic_DNA"/>
</dbReference>
<organism evidence="1 2">
    <name type="scientific">Pseudomonas gingeri</name>
    <dbReference type="NCBI Taxonomy" id="117681"/>
    <lineage>
        <taxon>Bacteria</taxon>
        <taxon>Pseudomonadati</taxon>
        <taxon>Pseudomonadota</taxon>
        <taxon>Gammaproteobacteria</taxon>
        <taxon>Pseudomonadales</taxon>
        <taxon>Pseudomonadaceae</taxon>
        <taxon>Pseudomonas</taxon>
    </lineage>
</organism>
<reference evidence="1 2" key="1">
    <citation type="submission" date="2020-04" db="EMBL/GenBank/DDBJ databases">
        <title>Molecular characterization of pseudomonads from Agaricus bisporus reveal novel blotch 2 pathogens in Western Europe.</title>
        <authorList>
            <person name="Taparia T."/>
            <person name="Krijger M."/>
            <person name="Haynes E."/>
            <person name="Elpinstone J.G."/>
            <person name="Noble R."/>
            <person name="Van Der Wolf J."/>
        </authorList>
    </citation>
    <scope>NUCLEOTIDE SEQUENCE [LARGE SCALE GENOMIC DNA]</scope>
    <source>
        <strain evidence="1 2">IPO3737</strain>
    </source>
</reference>
<dbReference type="Proteomes" id="UP000520592">
    <property type="component" value="Unassembled WGS sequence"/>
</dbReference>
<accession>A0A7Y7YJH1</accession>
<name>A0A7Y7YJH1_9PSED</name>
<protein>
    <submittedName>
        <fullName evidence="1">Uncharacterized protein</fullName>
    </submittedName>
</protein>
<sequence>MLDFFNILFHEDRLHKNFKNVMVDFRSAERDLFNQWADGFEDRDGKLVKEFQTTFNSTFWEVYLYACFKEYGFTQDWSRASPDFCLSFEGVEFVLEATTGNAANGKPNEWDVVFSVEEMQRVQRFNNLNKEAIIRQF</sequence>
<evidence type="ECO:0000313" key="2">
    <source>
        <dbReference type="Proteomes" id="UP000520592"/>
    </source>
</evidence>
<gene>
    <name evidence="1" type="ORF">HX876_31805</name>
</gene>
<evidence type="ECO:0000313" key="1">
    <source>
        <dbReference type="EMBL" id="NWC36944.1"/>
    </source>
</evidence>
<dbReference type="AlphaFoldDB" id="A0A7Y7YJH1"/>
<proteinExistence type="predicted"/>
<comment type="caution">
    <text evidence="1">The sequence shown here is derived from an EMBL/GenBank/DDBJ whole genome shotgun (WGS) entry which is preliminary data.</text>
</comment>
<dbReference type="RefSeq" id="WP_177062538.1">
    <property type="nucleotide sequence ID" value="NZ_JACAPS010000047.1"/>
</dbReference>